<dbReference type="EMBL" id="JACKTY010000029">
    <property type="protein sequence ID" value="MCV7227214.1"/>
    <property type="molecule type" value="Genomic_DNA"/>
</dbReference>
<dbReference type="InterPro" id="IPR011055">
    <property type="entry name" value="Dup_hybrid_motif"/>
</dbReference>
<dbReference type="PANTHER" id="PTHR21666">
    <property type="entry name" value="PEPTIDASE-RELATED"/>
    <property type="match status" value="1"/>
</dbReference>
<gene>
    <name evidence="3" type="ORF">H7J73_14355</name>
</gene>
<sequence length="411" mass="42761">MRTTPIILSCVALLAGCSSPPTPAPAIAADSRGGVLPGYPLDIDVVAPLVFTTLGPDPIPVQGTDGKFHVAYEVAVLNAGPRPVSITQVETLANGPDGATVARIDQKETVARTLLIPNYSPAPITEIPVGRTAVLVLDDTYADRAEVPAEVTHRLTATLGPAGSDTAKEGARYPDAITQIGGAVRTSTQSPVVIGPPLAGDNWAALNGCCSITSHRGAVMAVAGRLNGSERYAIDWVRFDPHSHPLSTFTGAGTNNADYRAYDAPLLAVADGTVSAVVSDMKEAVPHIVPTDLTFPQLGGNYLIIDIGDGNFAFYAHMIPGSAAVKVGDKVTRGQVIGRLGNSGNTSEAHLHFHVSRAPLPLSSDNVPYLIDKFAVVGSIVGQDVEAEPKPSERTNQLPLDGSVVNFPPAQ</sequence>
<comment type="caution">
    <text evidence="3">The sequence shown here is derived from an EMBL/GenBank/DDBJ whole genome shotgun (WGS) entry which is preliminary data.</text>
</comment>
<dbReference type="Proteomes" id="UP001526201">
    <property type="component" value="Unassembled WGS sequence"/>
</dbReference>
<feature type="signal peptide" evidence="1">
    <location>
        <begin position="1"/>
        <end position="23"/>
    </location>
</feature>
<dbReference type="SUPFAM" id="SSF51261">
    <property type="entry name" value="Duplicated hybrid motif"/>
    <property type="match status" value="1"/>
</dbReference>
<dbReference type="InterPro" id="IPR050570">
    <property type="entry name" value="Cell_wall_metabolism_enzyme"/>
</dbReference>
<reference evidence="3 4" key="1">
    <citation type="journal article" date="2022" name="BMC Genomics">
        <title>Comparative genome analysis of mycobacteria focusing on tRNA and non-coding RNA.</title>
        <authorList>
            <person name="Behra P.R.K."/>
            <person name="Pettersson B.M.F."/>
            <person name="Ramesh M."/>
            <person name="Das S."/>
            <person name="Dasgupta S."/>
            <person name="Kirsebom L.A."/>
        </authorList>
    </citation>
    <scope>NUCLEOTIDE SEQUENCE [LARGE SCALE GENOMIC DNA]</scope>
    <source>
        <strain evidence="3 4">DSM 44078</strain>
    </source>
</reference>
<dbReference type="PANTHER" id="PTHR21666:SF270">
    <property type="entry name" value="MUREIN HYDROLASE ACTIVATOR ENVC"/>
    <property type="match status" value="1"/>
</dbReference>
<protein>
    <submittedName>
        <fullName evidence="3">M23 family metallopeptidase</fullName>
    </submittedName>
</protein>
<dbReference type="InterPro" id="IPR016047">
    <property type="entry name" value="M23ase_b-sheet_dom"/>
</dbReference>
<evidence type="ECO:0000313" key="4">
    <source>
        <dbReference type="Proteomes" id="UP001526201"/>
    </source>
</evidence>
<keyword evidence="1" id="KW-0732">Signal</keyword>
<evidence type="ECO:0000259" key="2">
    <source>
        <dbReference type="Pfam" id="PF01551"/>
    </source>
</evidence>
<dbReference type="PROSITE" id="PS51257">
    <property type="entry name" value="PROKAR_LIPOPROTEIN"/>
    <property type="match status" value="1"/>
</dbReference>
<feature type="domain" description="M23ase beta-sheet core" evidence="2">
    <location>
        <begin position="263"/>
        <end position="357"/>
    </location>
</feature>
<dbReference type="RefSeq" id="WP_264068151.1">
    <property type="nucleotide sequence ID" value="NZ_JACKTY010000029.1"/>
</dbReference>
<dbReference type="Gene3D" id="2.70.70.10">
    <property type="entry name" value="Glucose Permease (Domain IIA)"/>
    <property type="match status" value="1"/>
</dbReference>
<dbReference type="CDD" id="cd12797">
    <property type="entry name" value="M23_peptidase"/>
    <property type="match status" value="1"/>
</dbReference>
<accession>A0ABT3CCI6</accession>
<feature type="chain" id="PRO_5047254859" evidence="1">
    <location>
        <begin position="24"/>
        <end position="411"/>
    </location>
</feature>
<keyword evidence="4" id="KW-1185">Reference proteome</keyword>
<proteinExistence type="predicted"/>
<evidence type="ECO:0000313" key="3">
    <source>
        <dbReference type="EMBL" id="MCV7227214.1"/>
    </source>
</evidence>
<evidence type="ECO:0000256" key="1">
    <source>
        <dbReference type="SAM" id="SignalP"/>
    </source>
</evidence>
<organism evidence="3 4">
    <name type="scientific">Mycolicibacterium komossense</name>
    <dbReference type="NCBI Taxonomy" id="1779"/>
    <lineage>
        <taxon>Bacteria</taxon>
        <taxon>Bacillati</taxon>
        <taxon>Actinomycetota</taxon>
        <taxon>Actinomycetes</taxon>
        <taxon>Mycobacteriales</taxon>
        <taxon>Mycobacteriaceae</taxon>
        <taxon>Mycolicibacterium</taxon>
    </lineage>
</organism>
<name>A0ABT3CCI6_9MYCO</name>
<dbReference type="Pfam" id="PF01551">
    <property type="entry name" value="Peptidase_M23"/>
    <property type="match status" value="1"/>
</dbReference>